<dbReference type="RefSeq" id="WP_086540966.1">
    <property type="nucleotide sequence ID" value="NZ_MSSW01000017.1"/>
</dbReference>
<keyword evidence="3" id="KW-1185">Reference proteome</keyword>
<dbReference type="PROSITE" id="PS51257">
    <property type="entry name" value="PROKAR_LIPOPROTEIN"/>
    <property type="match status" value="1"/>
</dbReference>
<comment type="caution">
    <text evidence="2">The sequence shown here is derived from an EMBL/GenBank/DDBJ whole genome shotgun (WGS) entry which is preliminary data.</text>
</comment>
<accession>A0A3E0DJD6</accession>
<evidence type="ECO:0000313" key="3">
    <source>
        <dbReference type="Proteomes" id="UP000256405"/>
    </source>
</evidence>
<protein>
    <submittedName>
        <fullName evidence="2">Uncharacterized protein DUF1735</fullName>
    </submittedName>
</protein>
<feature type="domain" description="BT-3987-like N-terminal" evidence="1">
    <location>
        <begin position="53"/>
        <end position="156"/>
    </location>
</feature>
<dbReference type="Proteomes" id="UP000256405">
    <property type="component" value="Unassembled WGS sequence"/>
</dbReference>
<gene>
    <name evidence="2" type="ORF">C8N25_12668</name>
</gene>
<dbReference type="OrthoDB" id="740324at2"/>
<organism evidence="2 3">
    <name type="scientific">Algoriphagus antarcticus</name>
    <dbReference type="NCBI Taxonomy" id="238540"/>
    <lineage>
        <taxon>Bacteria</taxon>
        <taxon>Pseudomonadati</taxon>
        <taxon>Bacteroidota</taxon>
        <taxon>Cytophagia</taxon>
        <taxon>Cytophagales</taxon>
        <taxon>Cyclobacteriaceae</taxon>
        <taxon>Algoriphagus</taxon>
    </lineage>
</organism>
<dbReference type="AlphaFoldDB" id="A0A3E0DJD6"/>
<dbReference type="Gene3D" id="2.60.40.1740">
    <property type="entry name" value="hypothetical protein (bacova_03559)"/>
    <property type="match status" value="1"/>
</dbReference>
<proteinExistence type="predicted"/>
<name>A0A3E0DJD6_9BACT</name>
<dbReference type="Pfam" id="PF08522">
    <property type="entry name" value="BT_3987-like_N"/>
    <property type="match status" value="1"/>
</dbReference>
<sequence length="316" mass="35342">MKNILTKIGLFAVAMVTLTSCLDEDSLFDPDKVENVVEFFDIGLIASPGSVYPLYVTSFTAANEVELKILVSYSGAQDNNQDINVKFKLDPAALATYNDTEDTDYEILPSNLYSIDAMEVTIPRGQRQVEKTIKLFTNNFDFSKNYAIPLTITETSFGIISGNFETAIYAVGAKNKYDGVYQVTGEFADLTRPEFYGVYPYNVELRTITATTVGRWDSEFLGGYGYIFNTGAGLNYYGNYTAVFKFDDANIVTAVTNYFGQPASNTRYAEIDPSGVNKYTTFSEDGKTLEVSYFMYQSGAVRCVFKEKFVFVRERS</sequence>
<evidence type="ECO:0000313" key="2">
    <source>
        <dbReference type="EMBL" id="REG81564.1"/>
    </source>
</evidence>
<dbReference type="InterPro" id="IPR013728">
    <property type="entry name" value="BT_3987-like_N"/>
</dbReference>
<evidence type="ECO:0000259" key="1">
    <source>
        <dbReference type="Pfam" id="PF08522"/>
    </source>
</evidence>
<dbReference type="EMBL" id="QUNF01000026">
    <property type="protein sequence ID" value="REG81564.1"/>
    <property type="molecule type" value="Genomic_DNA"/>
</dbReference>
<reference evidence="2 3" key="1">
    <citation type="submission" date="2018-08" db="EMBL/GenBank/DDBJ databases">
        <title>Genomic Encyclopedia of Archaeal and Bacterial Type Strains, Phase II (KMG-II): from individual species to whole genera.</title>
        <authorList>
            <person name="Goeker M."/>
        </authorList>
    </citation>
    <scope>NUCLEOTIDE SEQUENCE [LARGE SCALE GENOMIC DNA]</scope>
    <source>
        <strain evidence="2 3">DSM 15986</strain>
    </source>
</reference>